<protein>
    <submittedName>
        <fullName evidence="1">Uncharacterized protein</fullName>
    </submittedName>
</protein>
<dbReference type="Proteomes" id="UP000283522">
    <property type="component" value="Unassembled WGS sequence"/>
</dbReference>
<evidence type="ECO:0000313" key="2">
    <source>
        <dbReference type="Proteomes" id="UP000283522"/>
    </source>
</evidence>
<name>A0A418PT75_9BACT</name>
<sequence>MIYCLIFGRVLYPEGNIGVFKESKYRKTLFYVFNLKSQSMLPNLYYIQFKVPLSNALKRPGTFGSNHFGRTCKYILKVKD</sequence>
<keyword evidence="2" id="KW-1185">Reference proteome</keyword>
<reference evidence="1 2" key="1">
    <citation type="submission" date="2018-09" db="EMBL/GenBank/DDBJ databases">
        <authorList>
            <person name="Wang X."/>
            <person name="Du Z."/>
        </authorList>
    </citation>
    <scope>NUCLEOTIDE SEQUENCE [LARGE SCALE GENOMIC DNA]</scope>
    <source>
        <strain evidence="1 2">N3</strain>
    </source>
</reference>
<proteinExistence type="predicted"/>
<comment type="caution">
    <text evidence="1">The sequence shown here is derived from an EMBL/GenBank/DDBJ whole genome shotgun (WGS) entry which is preliminary data.</text>
</comment>
<gene>
    <name evidence="1" type="ORF">D0X99_07905</name>
</gene>
<accession>A0A418PT75</accession>
<evidence type="ECO:0000313" key="1">
    <source>
        <dbReference type="EMBL" id="RIW16280.1"/>
    </source>
</evidence>
<organism evidence="1 2">
    <name type="scientific">Algoriphagus lacus</name>
    <dbReference type="NCBI Taxonomy" id="2056311"/>
    <lineage>
        <taxon>Bacteria</taxon>
        <taxon>Pseudomonadati</taxon>
        <taxon>Bacteroidota</taxon>
        <taxon>Cytophagia</taxon>
        <taxon>Cytophagales</taxon>
        <taxon>Cyclobacteriaceae</taxon>
        <taxon>Algoriphagus</taxon>
    </lineage>
</organism>
<dbReference type="AlphaFoldDB" id="A0A418PT75"/>
<dbReference type="EMBL" id="QXML01000003">
    <property type="protein sequence ID" value="RIW16280.1"/>
    <property type="molecule type" value="Genomic_DNA"/>
</dbReference>